<evidence type="ECO:0000313" key="3">
    <source>
        <dbReference type="Proteomes" id="UP001174209"/>
    </source>
</evidence>
<proteinExistence type="predicted"/>
<dbReference type="Gene3D" id="2.40.260.10">
    <property type="entry name" value="Sortase"/>
    <property type="match status" value="1"/>
</dbReference>
<dbReference type="RefSeq" id="WP_301230157.1">
    <property type="nucleotide sequence ID" value="NZ_JAROCG010000002.1"/>
</dbReference>
<keyword evidence="3" id="KW-1185">Reference proteome</keyword>
<dbReference type="InterPro" id="IPR023365">
    <property type="entry name" value="Sortase_dom-sf"/>
</dbReference>
<dbReference type="Proteomes" id="UP001174209">
    <property type="component" value="Unassembled WGS sequence"/>
</dbReference>
<dbReference type="InterPro" id="IPR042001">
    <property type="entry name" value="Sortase_F"/>
</dbReference>
<dbReference type="InterPro" id="IPR005754">
    <property type="entry name" value="Sortase"/>
</dbReference>
<organism evidence="2 3">
    <name type="scientific">Arthrobacter burdickii</name>
    <dbReference type="NCBI Taxonomy" id="3035920"/>
    <lineage>
        <taxon>Bacteria</taxon>
        <taxon>Bacillati</taxon>
        <taxon>Actinomycetota</taxon>
        <taxon>Actinomycetes</taxon>
        <taxon>Micrococcales</taxon>
        <taxon>Micrococcaceae</taxon>
        <taxon>Arthrobacter</taxon>
    </lineage>
</organism>
<gene>
    <name evidence="2" type="ORF">P5G52_15870</name>
</gene>
<protein>
    <submittedName>
        <fullName evidence="2">Class F sortase</fullName>
    </submittedName>
</protein>
<dbReference type="CDD" id="cd05829">
    <property type="entry name" value="Sortase_F"/>
    <property type="match status" value="1"/>
</dbReference>
<name>A0ABT8K6A0_9MICC</name>
<reference evidence="2" key="1">
    <citation type="submission" date="2023-06" db="EMBL/GenBank/DDBJ databases">
        <title>MT1 and MT2 Draft Genomes of Novel Species.</title>
        <authorList>
            <person name="Venkateswaran K."/>
        </authorList>
    </citation>
    <scope>NUCLEOTIDE SEQUENCE</scope>
    <source>
        <strain evidence="2">IIF3SC-B10</strain>
    </source>
</reference>
<keyword evidence="1" id="KW-0378">Hydrolase</keyword>
<dbReference type="Pfam" id="PF04203">
    <property type="entry name" value="Sortase"/>
    <property type="match status" value="1"/>
</dbReference>
<evidence type="ECO:0000256" key="1">
    <source>
        <dbReference type="ARBA" id="ARBA00022801"/>
    </source>
</evidence>
<accession>A0ABT8K6A0</accession>
<evidence type="ECO:0000313" key="2">
    <source>
        <dbReference type="EMBL" id="MDN4612346.1"/>
    </source>
</evidence>
<comment type="caution">
    <text evidence="2">The sequence shown here is derived from an EMBL/GenBank/DDBJ whole genome shotgun (WGS) entry which is preliminary data.</text>
</comment>
<sequence length="152" mass="15924">MPASRPVSLTIPSTGTTSQLMSLGLQDDRTLEVPPGDPGAPAGWYNLSPTPGERGPAVLLGHVNATDGGPGVFAKLRDLGAGDTIGVTREDGTTATFEFQRGEQYAKDAFPTQTVYGNTEGAELRLITCDGFDPETGQFDDNYVVYATLVAG</sequence>
<dbReference type="SUPFAM" id="SSF63817">
    <property type="entry name" value="Sortase"/>
    <property type="match status" value="1"/>
</dbReference>
<dbReference type="NCBIfam" id="NF033748">
    <property type="entry name" value="class_F_sortase"/>
    <property type="match status" value="1"/>
</dbReference>
<dbReference type="EMBL" id="JAROCG010000002">
    <property type="protein sequence ID" value="MDN4612346.1"/>
    <property type="molecule type" value="Genomic_DNA"/>
</dbReference>